<comment type="caution">
    <text evidence="1">The sequence shown here is derived from an EMBL/GenBank/DDBJ whole genome shotgun (WGS) entry which is preliminary data.</text>
</comment>
<sequence length="410" mass="48885">MSYEIAIQKANSYIEDATIFCKRNLHTQIISEDPLKFYNPIMRCAFDYSNKETLVHFFAHGMNQSIIPHYNDLVFSRVNLQRSDTLTSSETRDYAYVARILSKTHNGLFFFEKDFLNSLNHFKLFDWCYFEKSGAFEKLMLCRNKRSKRLDYKNVKLEADLYYFDLMKGVYVVEKREGKEISEYSKKLSLFAEGHRFTYSDYRFILKNESFFLSWFIYLEECDETGYLKYLLTRTPMDNFEFLCKTFFWALGIRHRDDQKVLMKQGKKKDEKTKEEDIDGEENYVISLKDYYCECGCLFCSDEGYQKHLQSKNPCSFANESNKAFLLLNKLPTDIINMLVDYIHPVRFLRKPNEKEQFIILSLYKAYRYAKCGSPFLKVKKIFKMTEDEYNYYEDTRVGGSTYCVVAKTF</sequence>
<accession>X6N1F0</accession>
<organism evidence="1 2">
    <name type="scientific">Reticulomyxa filosa</name>
    <dbReference type="NCBI Taxonomy" id="46433"/>
    <lineage>
        <taxon>Eukaryota</taxon>
        <taxon>Sar</taxon>
        <taxon>Rhizaria</taxon>
        <taxon>Retaria</taxon>
        <taxon>Foraminifera</taxon>
        <taxon>Monothalamids</taxon>
        <taxon>Reticulomyxidae</taxon>
        <taxon>Reticulomyxa</taxon>
    </lineage>
</organism>
<dbReference type="AlphaFoldDB" id="X6N1F0"/>
<dbReference type="EMBL" id="ASPP01013222">
    <property type="protein sequence ID" value="ETO19861.1"/>
    <property type="molecule type" value="Genomic_DNA"/>
</dbReference>
<proteinExistence type="predicted"/>
<dbReference type="Proteomes" id="UP000023152">
    <property type="component" value="Unassembled WGS sequence"/>
</dbReference>
<evidence type="ECO:0000313" key="1">
    <source>
        <dbReference type="EMBL" id="ETO19861.1"/>
    </source>
</evidence>
<evidence type="ECO:0000313" key="2">
    <source>
        <dbReference type="Proteomes" id="UP000023152"/>
    </source>
</evidence>
<gene>
    <name evidence="1" type="ORF">RFI_17369</name>
</gene>
<keyword evidence="2" id="KW-1185">Reference proteome</keyword>
<reference evidence="1 2" key="1">
    <citation type="journal article" date="2013" name="Curr. Biol.">
        <title>The Genome of the Foraminiferan Reticulomyxa filosa.</title>
        <authorList>
            <person name="Glockner G."/>
            <person name="Hulsmann N."/>
            <person name="Schleicher M."/>
            <person name="Noegel A.A."/>
            <person name="Eichinger L."/>
            <person name="Gallinger C."/>
            <person name="Pawlowski J."/>
            <person name="Sierra R."/>
            <person name="Euteneuer U."/>
            <person name="Pillet L."/>
            <person name="Moustafa A."/>
            <person name="Platzer M."/>
            <person name="Groth M."/>
            <person name="Szafranski K."/>
            <person name="Schliwa M."/>
        </authorList>
    </citation>
    <scope>NUCLEOTIDE SEQUENCE [LARGE SCALE GENOMIC DNA]</scope>
</reference>
<name>X6N1F0_RETFI</name>
<protein>
    <submittedName>
        <fullName evidence="1">Uncharacterized protein</fullName>
    </submittedName>
</protein>